<name>L7VQF8_9BACT</name>
<evidence type="ECO:0000313" key="1">
    <source>
        <dbReference type="EMBL" id="AGC71152.1"/>
    </source>
</evidence>
<protein>
    <submittedName>
        <fullName evidence="1">Uncharacterized protein</fullName>
    </submittedName>
</protein>
<dbReference type="EMBL" id="JX649864">
    <property type="protein sequence ID" value="AGC71152.1"/>
    <property type="molecule type" value="Genomic_DNA"/>
</dbReference>
<reference evidence="1" key="1">
    <citation type="submission" date="2012-09" db="EMBL/GenBank/DDBJ databases">
        <title>Metagenomic Characterization of a Microbial Community in Wastewater Detects High Levels of Antibiotic Resistance.</title>
        <authorList>
            <person name="Abrams M."/>
            <person name="Caldwell A."/>
            <person name="Vandaei E."/>
            <person name="Lee W."/>
            <person name="Perrott J."/>
            <person name="Khan S.Y."/>
            <person name="Ta J."/>
            <person name="Romero D."/>
            <person name="Nguyen V."/>
            <person name="Pourmand N."/>
            <person name="Ouverney C.C."/>
        </authorList>
    </citation>
    <scope>NUCLEOTIDE SEQUENCE</scope>
</reference>
<organism evidence="1">
    <name type="scientific">uncultured bacterium A1Q1_fos_600</name>
    <dbReference type="NCBI Taxonomy" id="1256587"/>
    <lineage>
        <taxon>Bacteria</taxon>
        <taxon>environmental samples</taxon>
    </lineage>
</organism>
<accession>L7VQF8</accession>
<sequence>MMNPVRKIALNTCVVDMWDGVLSEKLRSSAPNSAMDVLTTDDLSRDCFPQS</sequence>
<proteinExistence type="predicted"/>
<dbReference type="AlphaFoldDB" id="L7VQF8"/>